<name>A0A3D8QX58_9HELO</name>
<feature type="region of interest" description="Disordered" evidence="8">
    <location>
        <begin position="217"/>
        <end position="246"/>
    </location>
</feature>
<evidence type="ECO:0000256" key="1">
    <source>
        <dbReference type="ARBA" id="ARBA00004123"/>
    </source>
</evidence>
<dbReference type="FunFam" id="3.30.160.60:FF:000201">
    <property type="entry name" value="C2H2 finger domain protein (Gli3)"/>
    <property type="match status" value="1"/>
</dbReference>
<dbReference type="PANTHER" id="PTHR45718:SF4">
    <property type="entry name" value="TRANSCRIPTIONAL ACTIVATOR CUBITUS INTERRUPTUS"/>
    <property type="match status" value="1"/>
</dbReference>
<keyword evidence="5" id="KW-0862">Zinc</keyword>
<dbReference type="Gene3D" id="3.30.160.60">
    <property type="entry name" value="Classic Zinc Finger"/>
    <property type="match status" value="3"/>
</dbReference>
<dbReference type="InterPro" id="IPR043359">
    <property type="entry name" value="GLI-like"/>
</dbReference>
<evidence type="ECO:0000256" key="6">
    <source>
        <dbReference type="ARBA" id="ARBA00023242"/>
    </source>
</evidence>
<dbReference type="PROSITE" id="PS00028">
    <property type="entry name" value="ZINC_FINGER_C2H2_1"/>
    <property type="match status" value="1"/>
</dbReference>
<sequence>MSDATPLSSVPGSPLSSLGSSNADYDEMEQEIMEPSARPAKRLKLGDSASMRATPVSHHPEVYSGSISSDSSGDVPNEPGNQRPEDDDPVHEQVTTCQWVGCEAGDQGNMDKLVDHIHNEHIETRQRKYTCEWSDCQRRSMPHASGYALKAHMRSHTREKPFYCALPECDRAFTRSDALAKHMRTVHETEALRPSDPVPKSMQPANKGAKLKLTIKAPQAAASPSVPTETATNGKSNNGSSRFPPELGITAEEEKMDIEELWRLLRKQVHWAEEDSEALKREVEVMEEIRKKEWKEKEVLLDQVVKNELDWHERRQEALAGMPKVMSAEEIRAQTHEQMQQKMEGDEEMLDGPVGTAPEPIEK</sequence>
<comment type="caution">
    <text evidence="10">The sequence shown here is derived from an EMBL/GenBank/DDBJ whole genome shotgun (WGS) entry which is preliminary data.</text>
</comment>
<feature type="region of interest" description="Disordered" evidence="8">
    <location>
        <begin position="333"/>
        <end position="363"/>
    </location>
</feature>
<protein>
    <recommendedName>
        <fullName evidence="9">C2H2-type domain-containing protein</fullName>
    </recommendedName>
</protein>
<keyword evidence="2" id="KW-0479">Metal-binding</keyword>
<proteinExistence type="predicted"/>
<comment type="subcellular location">
    <subcellularLocation>
        <location evidence="1">Nucleus</location>
    </subcellularLocation>
</comment>
<feature type="region of interest" description="Disordered" evidence="8">
    <location>
        <begin position="1"/>
        <end position="91"/>
    </location>
</feature>
<feature type="domain" description="C2H2-type" evidence="9">
    <location>
        <begin position="162"/>
        <end position="192"/>
    </location>
</feature>
<feature type="compositionally biased region" description="Low complexity" evidence="8">
    <location>
        <begin position="1"/>
        <end position="21"/>
    </location>
</feature>
<dbReference type="AlphaFoldDB" id="A0A3D8QX58"/>
<dbReference type="SUPFAM" id="SSF57667">
    <property type="entry name" value="beta-beta-alpha zinc fingers"/>
    <property type="match status" value="1"/>
</dbReference>
<dbReference type="EMBL" id="PDLM01000011">
    <property type="protein sequence ID" value="RDW66271.1"/>
    <property type="molecule type" value="Genomic_DNA"/>
</dbReference>
<dbReference type="InterPro" id="IPR036236">
    <property type="entry name" value="Znf_C2H2_sf"/>
</dbReference>
<keyword evidence="6" id="KW-0539">Nucleus</keyword>
<evidence type="ECO:0000256" key="4">
    <source>
        <dbReference type="ARBA" id="ARBA00022771"/>
    </source>
</evidence>
<gene>
    <name evidence="10" type="ORF">BP6252_09906</name>
</gene>
<feature type="compositionally biased region" description="Low complexity" evidence="8">
    <location>
        <begin position="64"/>
        <end position="74"/>
    </location>
</feature>
<organism evidence="10 11">
    <name type="scientific">Coleophoma cylindrospora</name>
    <dbReference type="NCBI Taxonomy" id="1849047"/>
    <lineage>
        <taxon>Eukaryota</taxon>
        <taxon>Fungi</taxon>
        <taxon>Dikarya</taxon>
        <taxon>Ascomycota</taxon>
        <taxon>Pezizomycotina</taxon>
        <taxon>Leotiomycetes</taxon>
        <taxon>Helotiales</taxon>
        <taxon>Dermateaceae</taxon>
        <taxon>Coleophoma</taxon>
    </lineage>
</organism>
<keyword evidence="3" id="KW-0677">Repeat</keyword>
<dbReference type="InterPro" id="IPR013087">
    <property type="entry name" value="Znf_C2H2_type"/>
</dbReference>
<dbReference type="OrthoDB" id="3214149at2759"/>
<dbReference type="Pfam" id="PF23561">
    <property type="entry name" value="zf-C2H2_15"/>
    <property type="match status" value="1"/>
</dbReference>
<dbReference type="GO" id="GO:0005634">
    <property type="term" value="C:nucleus"/>
    <property type="evidence" value="ECO:0007669"/>
    <property type="project" value="UniProtKB-SubCell"/>
</dbReference>
<dbReference type="PROSITE" id="PS50157">
    <property type="entry name" value="ZINC_FINGER_C2H2_2"/>
    <property type="match status" value="1"/>
</dbReference>
<evidence type="ECO:0000256" key="5">
    <source>
        <dbReference type="ARBA" id="ARBA00022833"/>
    </source>
</evidence>
<reference evidence="10 11" key="1">
    <citation type="journal article" date="2018" name="IMA Fungus">
        <title>IMA Genome-F 9: Draft genome sequence of Annulohypoxylon stygium, Aspergillus mulundensis, Berkeleyomyces basicola (syn. Thielaviopsis basicola), Ceratocystis smalleyi, two Cercospora beticola strains, Coleophoma cylindrospora, Fusarium fracticaudum, Phialophora cf. hyalina, and Morchella septimelata.</title>
        <authorList>
            <person name="Wingfield B.D."/>
            <person name="Bills G.F."/>
            <person name="Dong Y."/>
            <person name="Huang W."/>
            <person name="Nel W.J."/>
            <person name="Swalarsk-Parry B.S."/>
            <person name="Vaghefi N."/>
            <person name="Wilken P.M."/>
            <person name="An Z."/>
            <person name="de Beer Z.W."/>
            <person name="De Vos L."/>
            <person name="Chen L."/>
            <person name="Duong T.A."/>
            <person name="Gao Y."/>
            <person name="Hammerbacher A."/>
            <person name="Kikkert J.R."/>
            <person name="Li Y."/>
            <person name="Li H."/>
            <person name="Li K."/>
            <person name="Li Q."/>
            <person name="Liu X."/>
            <person name="Ma X."/>
            <person name="Naidoo K."/>
            <person name="Pethybridge S.J."/>
            <person name="Sun J."/>
            <person name="Steenkamp E.T."/>
            <person name="van der Nest M.A."/>
            <person name="van Wyk S."/>
            <person name="Wingfield M.J."/>
            <person name="Xiong C."/>
            <person name="Yue Q."/>
            <person name="Zhang X."/>
        </authorList>
    </citation>
    <scope>NUCLEOTIDE SEQUENCE [LARGE SCALE GENOMIC DNA]</scope>
    <source>
        <strain evidence="10 11">BP6252</strain>
    </source>
</reference>
<dbReference type="GO" id="GO:0000978">
    <property type="term" value="F:RNA polymerase II cis-regulatory region sequence-specific DNA binding"/>
    <property type="evidence" value="ECO:0007669"/>
    <property type="project" value="TreeGrafter"/>
</dbReference>
<evidence type="ECO:0000256" key="3">
    <source>
        <dbReference type="ARBA" id="ARBA00022737"/>
    </source>
</evidence>
<accession>A0A3D8QX58</accession>
<dbReference type="InterPro" id="IPR056436">
    <property type="entry name" value="Znf-C2H2_ZIC1-5/GLI1-3-like"/>
</dbReference>
<evidence type="ECO:0000256" key="8">
    <source>
        <dbReference type="SAM" id="MobiDB-lite"/>
    </source>
</evidence>
<evidence type="ECO:0000313" key="11">
    <source>
        <dbReference type="Proteomes" id="UP000256645"/>
    </source>
</evidence>
<keyword evidence="11" id="KW-1185">Reference proteome</keyword>
<dbReference type="STRING" id="1849047.A0A3D8QX58"/>
<dbReference type="Proteomes" id="UP000256645">
    <property type="component" value="Unassembled WGS sequence"/>
</dbReference>
<dbReference type="SMART" id="SM00355">
    <property type="entry name" value="ZnF_C2H2"/>
    <property type="match status" value="3"/>
</dbReference>
<evidence type="ECO:0000256" key="7">
    <source>
        <dbReference type="PROSITE-ProRule" id="PRU00042"/>
    </source>
</evidence>
<evidence type="ECO:0000256" key="2">
    <source>
        <dbReference type="ARBA" id="ARBA00022723"/>
    </source>
</evidence>
<dbReference type="PANTHER" id="PTHR45718">
    <property type="entry name" value="TRANSCRIPTIONAL ACTIVATOR CUBITUS INTERRUPTUS"/>
    <property type="match status" value="1"/>
</dbReference>
<dbReference type="GO" id="GO:0000981">
    <property type="term" value="F:DNA-binding transcription factor activity, RNA polymerase II-specific"/>
    <property type="evidence" value="ECO:0007669"/>
    <property type="project" value="TreeGrafter"/>
</dbReference>
<dbReference type="GO" id="GO:0008270">
    <property type="term" value="F:zinc ion binding"/>
    <property type="evidence" value="ECO:0007669"/>
    <property type="project" value="UniProtKB-KW"/>
</dbReference>
<keyword evidence="4 7" id="KW-0863">Zinc-finger</keyword>
<feature type="compositionally biased region" description="Polar residues" evidence="8">
    <location>
        <begin position="225"/>
        <end position="241"/>
    </location>
</feature>
<evidence type="ECO:0000313" key="10">
    <source>
        <dbReference type="EMBL" id="RDW66271.1"/>
    </source>
</evidence>
<evidence type="ECO:0000259" key="9">
    <source>
        <dbReference type="PROSITE" id="PS50157"/>
    </source>
</evidence>
<dbReference type="FunFam" id="3.30.160.60:FF:000031">
    <property type="entry name" value="GLI family zinc finger 3"/>
    <property type="match status" value="1"/>
</dbReference>